<evidence type="ECO:0000313" key="8">
    <source>
        <dbReference type="Proteomes" id="UP001438707"/>
    </source>
</evidence>
<keyword evidence="3" id="KW-0963">Cytoplasm</keyword>
<dbReference type="PANTHER" id="PTHR20899">
    <property type="entry name" value="PIERCE HOMOLOG"/>
    <property type="match status" value="1"/>
</dbReference>
<name>A0AAW1RGH6_9CHLO</name>
<dbReference type="AlphaFoldDB" id="A0AAW1RGH6"/>
<dbReference type="InterPro" id="IPR026507">
    <property type="entry name" value="PIRC1/2"/>
</dbReference>
<proteinExistence type="inferred from homology"/>
<reference evidence="7 8" key="1">
    <citation type="journal article" date="2024" name="Nat. Commun.">
        <title>Phylogenomics reveals the evolutionary origins of lichenization in chlorophyte algae.</title>
        <authorList>
            <person name="Puginier C."/>
            <person name="Libourel C."/>
            <person name="Otte J."/>
            <person name="Skaloud P."/>
            <person name="Haon M."/>
            <person name="Grisel S."/>
            <person name="Petersen M."/>
            <person name="Berrin J.G."/>
            <person name="Delaux P.M."/>
            <person name="Dal Grande F."/>
            <person name="Keller J."/>
        </authorList>
    </citation>
    <scope>NUCLEOTIDE SEQUENCE [LARGE SCALE GENOMIC DNA]</scope>
    <source>
        <strain evidence="7 8">SAG 2145</strain>
    </source>
</reference>
<evidence type="ECO:0000256" key="1">
    <source>
        <dbReference type="ARBA" id="ARBA00004138"/>
    </source>
</evidence>
<keyword evidence="5" id="KW-0966">Cell projection</keyword>
<dbReference type="EMBL" id="JALJOS010000011">
    <property type="protein sequence ID" value="KAK9832893.1"/>
    <property type="molecule type" value="Genomic_DNA"/>
</dbReference>
<protein>
    <submittedName>
        <fullName evidence="7">Uncharacterized protein</fullName>
    </submittedName>
</protein>
<keyword evidence="4" id="KW-0206">Cytoskeleton</keyword>
<sequence length="145" mass="15469">MGKQTVEVLLCVPSPVPLKHPQAAAEAQLAIQQDALQMLSKAVCSGQPLNVLSASSNPSGMNIRETPAIYLAAQHHQPRKQHPVYSTSNNAYGSKAPSPHELPLSWHGIRGEFTRKQATGKVVTTGLKTAISNHAVADVLHEIGL</sequence>
<evidence type="ECO:0000256" key="2">
    <source>
        <dbReference type="ARBA" id="ARBA00004245"/>
    </source>
</evidence>
<evidence type="ECO:0000256" key="5">
    <source>
        <dbReference type="ARBA" id="ARBA00023273"/>
    </source>
</evidence>
<dbReference type="Pfam" id="PF14892">
    <property type="entry name" value="PIRC1_2"/>
    <property type="match status" value="1"/>
</dbReference>
<organism evidence="7 8">
    <name type="scientific">Apatococcus lobatus</name>
    <dbReference type="NCBI Taxonomy" id="904363"/>
    <lineage>
        <taxon>Eukaryota</taxon>
        <taxon>Viridiplantae</taxon>
        <taxon>Chlorophyta</taxon>
        <taxon>core chlorophytes</taxon>
        <taxon>Trebouxiophyceae</taxon>
        <taxon>Chlorellales</taxon>
        <taxon>Chlorellaceae</taxon>
        <taxon>Apatococcus</taxon>
    </lineage>
</organism>
<dbReference type="GO" id="GO:0005879">
    <property type="term" value="C:axonemal microtubule"/>
    <property type="evidence" value="ECO:0007669"/>
    <property type="project" value="InterPro"/>
</dbReference>
<comment type="caution">
    <text evidence="7">The sequence shown here is derived from an EMBL/GenBank/DDBJ whole genome shotgun (WGS) entry which is preliminary data.</text>
</comment>
<dbReference type="Proteomes" id="UP001438707">
    <property type="component" value="Unassembled WGS sequence"/>
</dbReference>
<dbReference type="GO" id="GO:0035082">
    <property type="term" value="P:axoneme assembly"/>
    <property type="evidence" value="ECO:0007669"/>
    <property type="project" value="InterPro"/>
</dbReference>
<keyword evidence="8" id="KW-1185">Reference proteome</keyword>
<gene>
    <name evidence="7" type="ORF">WJX74_000961</name>
</gene>
<evidence type="ECO:0000256" key="4">
    <source>
        <dbReference type="ARBA" id="ARBA00023212"/>
    </source>
</evidence>
<comment type="similarity">
    <text evidence="6">Belongs to the PIERCE1 family.</text>
</comment>
<evidence type="ECO:0000256" key="3">
    <source>
        <dbReference type="ARBA" id="ARBA00022490"/>
    </source>
</evidence>
<comment type="subcellular location">
    <subcellularLocation>
        <location evidence="1">Cell projection</location>
        <location evidence="1">Cilium</location>
    </subcellularLocation>
    <subcellularLocation>
        <location evidence="2">Cytoplasm</location>
        <location evidence="2">Cytoskeleton</location>
    </subcellularLocation>
</comment>
<evidence type="ECO:0000313" key="7">
    <source>
        <dbReference type="EMBL" id="KAK9832893.1"/>
    </source>
</evidence>
<evidence type="ECO:0000256" key="6">
    <source>
        <dbReference type="ARBA" id="ARBA00038014"/>
    </source>
</evidence>
<dbReference type="PANTHER" id="PTHR20899:SF1">
    <property type="entry name" value="PIERCER OF MICROTUBULE WALL 1 PROTEIN"/>
    <property type="match status" value="1"/>
</dbReference>
<accession>A0AAW1RGH6</accession>